<evidence type="ECO:0000256" key="2">
    <source>
        <dbReference type="ARBA" id="ARBA00004613"/>
    </source>
</evidence>
<dbReference type="Pfam" id="PF06429">
    <property type="entry name" value="Flg_bbr_C"/>
    <property type="match status" value="1"/>
</dbReference>
<dbReference type="InterPro" id="IPR053927">
    <property type="entry name" value="FlgK_helical"/>
</dbReference>
<evidence type="ECO:0000256" key="7">
    <source>
        <dbReference type="SAM" id="Coils"/>
    </source>
</evidence>
<feature type="domain" description="Flagellar basal-body/hook protein C-terminal" evidence="8">
    <location>
        <begin position="446"/>
        <end position="485"/>
    </location>
</feature>
<evidence type="ECO:0000313" key="11">
    <source>
        <dbReference type="Proteomes" id="UP000478740"/>
    </source>
</evidence>
<dbReference type="InterPro" id="IPR002371">
    <property type="entry name" value="FlgK"/>
</dbReference>
<dbReference type="SUPFAM" id="SSF64518">
    <property type="entry name" value="Phase 1 flagellin"/>
    <property type="match status" value="1"/>
</dbReference>
<dbReference type="EMBL" id="WMII01000017">
    <property type="protein sequence ID" value="MTH65794.1"/>
    <property type="molecule type" value="Genomic_DNA"/>
</dbReference>
<keyword evidence="10" id="KW-0282">Flagellum</keyword>
<name>A0A6L6J510_9RHOB</name>
<evidence type="ECO:0000256" key="6">
    <source>
        <dbReference type="ARBA" id="ARBA00023143"/>
    </source>
</evidence>
<dbReference type="InterPro" id="IPR019776">
    <property type="entry name" value="Flagellar_basal_body_rod_CS"/>
</dbReference>
<organism evidence="10 11">
    <name type="scientific">Paracoccus shanxieyensis</name>
    <dbReference type="NCBI Taxonomy" id="2675752"/>
    <lineage>
        <taxon>Bacteria</taxon>
        <taxon>Pseudomonadati</taxon>
        <taxon>Pseudomonadota</taxon>
        <taxon>Alphaproteobacteria</taxon>
        <taxon>Rhodobacterales</taxon>
        <taxon>Paracoccaceae</taxon>
        <taxon>Paracoccus</taxon>
    </lineage>
</organism>
<dbReference type="Proteomes" id="UP000478740">
    <property type="component" value="Unassembled WGS sequence"/>
</dbReference>
<evidence type="ECO:0000256" key="1">
    <source>
        <dbReference type="ARBA" id="ARBA00004365"/>
    </source>
</evidence>
<evidence type="ECO:0000259" key="9">
    <source>
        <dbReference type="Pfam" id="PF22638"/>
    </source>
</evidence>
<dbReference type="InterPro" id="IPR010930">
    <property type="entry name" value="Flg_bb/hook_C_dom"/>
</dbReference>
<keyword evidence="7" id="KW-0175">Coiled coil</keyword>
<comment type="caution">
    <text evidence="10">The sequence shown here is derived from an EMBL/GenBank/DDBJ whole genome shotgun (WGS) entry which is preliminary data.</text>
</comment>
<evidence type="ECO:0000256" key="4">
    <source>
        <dbReference type="ARBA" id="ARBA00016244"/>
    </source>
</evidence>
<dbReference type="Pfam" id="PF22638">
    <property type="entry name" value="FlgK_D1"/>
    <property type="match status" value="1"/>
</dbReference>
<dbReference type="AlphaFoldDB" id="A0A6L6J510"/>
<protein>
    <recommendedName>
        <fullName evidence="4">Flagellar hook-associated protein 1</fullName>
    </recommendedName>
</protein>
<sequence>MSLSSAISNALSGVTAATRGTEVVSTNVANKSVAGYARRELDLSSRVYAANGGGVHVDGVRRAIDAGLLADNRLAQASSARSDAVAAFHLSMETAFGTANNNASLTSQLSQFDAAITSATSRPDSEVRLNAVLETAQSLAGKINGISDTLSAARLTADKTIAKSVQSLNTALERVAELNRQITVTTAQGRDASSLIDARQTTIDQISAIVPVQEVLRENGRVALFTKGGATLLDGTRPLTIGFTASGTITPDMTAENGALSLLSLNGEPLDSGEMAAFSGGSLAAQFQIRDKLAPEYQTQIDALARDLYQRLADPAVDTTLTAGQPGIFTDSQAALLPANELGFAGRIAVSNSISPDQGGDLWRIRTGLNAADQGNVGDSSTLVRLGAALAASQAPASAQLGTTPRTLLGLASELASTAASGRLRSETVATQDRTQADGLRTALLAQGVDTDAEMEALLALERAYAANAKVLQTANDMLDQILRLT</sequence>
<evidence type="ECO:0000313" key="10">
    <source>
        <dbReference type="EMBL" id="MTH65794.1"/>
    </source>
</evidence>
<dbReference type="GO" id="GO:0005576">
    <property type="term" value="C:extracellular region"/>
    <property type="evidence" value="ECO:0007669"/>
    <property type="project" value="UniProtKB-SubCell"/>
</dbReference>
<comment type="subcellular location">
    <subcellularLocation>
        <location evidence="1">Bacterial flagellum</location>
    </subcellularLocation>
    <subcellularLocation>
        <location evidence="2">Secreted</location>
    </subcellularLocation>
</comment>
<dbReference type="RefSeq" id="WP_155045674.1">
    <property type="nucleotide sequence ID" value="NZ_WMIH01000019.1"/>
</dbReference>
<evidence type="ECO:0000256" key="5">
    <source>
        <dbReference type="ARBA" id="ARBA00022525"/>
    </source>
</evidence>
<evidence type="ECO:0000259" key="8">
    <source>
        <dbReference type="Pfam" id="PF06429"/>
    </source>
</evidence>
<dbReference type="PANTHER" id="PTHR30033">
    <property type="entry name" value="FLAGELLAR HOOK-ASSOCIATED PROTEIN 1"/>
    <property type="match status" value="1"/>
</dbReference>
<reference evidence="10 11" key="1">
    <citation type="submission" date="2019-11" db="EMBL/GenBank/DDBJ databases">
        <authorList>
            <person name="Dong K."/>
        </authorList>
    </citation>
    <scope>NUCLEOTIDE SEQUENCE [LARGE SCALE GENOMIC DNA]</scope>
    <source>
        <strain evidence="10 11">DK608</strain>
    </source>
</reference>
<keyword evidence="5" id="KW-0964">Secreted</keyword>
<dbReference type="GO" id="GO:0044780">
    <property type="term" value="P:bacterial-type flagellum assembly"/>
    <property type="evidence" value="ECO:0007669"/>
    <property type="project" value="InterPro"/>
</dbReference>
<keyword evidence="11" id="KW-1185">Reference proteome</keyword>
<comment type="similarity">
    <text evidence="3">Belongs to the flagella basal body rod proteins family.</text>
</comment>
<gene>
    <name evidence="10" type="primary">flgK</name>
    <name evidence="10" type="ORF">GL284_16100</name>
</gene>
<evidence type="ECO:0000256" key="3">
    <source>
        <dbReference type="ARBA" id="ARBA00009677"/>
    </source>
</evidence>
<dbReference type="GO" id="GO:0009424">
    <property type="term" value="C:bacterial-type flagellum hook"/>
    <property type="evidence" value="ECO:0007669"/>
    <property type="project" value="InterPro"/>
</dbReference>
<keyword evidence="10" id="KW-0969">Cilium</keyword>
<feature type="coiled-coil region" evidence="7">
    <location>
        <begin position="161"/>
        <end position="188"/>
    </location>
</feature>
<proteinExistence type="inferred from homology"/>
<dbReference type="GO" id="GO:0005198">
    <property type="term" value="F:structural molecule activity"/>
    <property type="evidence" value="ECO:0007669"/>
    <property type="project" value="InterPro"/>
</dbReference>
<keyword evidence="10" id="KW-0966">Cell projection</keyword>
<feature type="domain" description="Flagellar hook-associated protein FlgK helical" evidence="9">
    <location>
        <begin position="92"/>
        <end position="311"/>
    </location>
</feature>
<dbReference type="NCBIfam" id="TIGR02492">
    <property type="entry name" value="flgK_ends"/>
    <property type="match status" value="1"/>
</dbReference>
<dbReference type="PANTHER" id="PTHR30033:SF1">
    <property type="entry name" value="FLAGELLAR HOOK-ASSOCIATED PROTEIN 1"/>
    <property type="match status" value="1"/>
</dbReference>
<keyword evidence="6" id="KW-0975">Bacterial flagellum</keyword>
<dbReference type="PROSITE" id="PS00588">
    <property type="entry name" value="FLAGELLA_BB_ROD"/>
    <property type="match status" value="1"/>
</dbReference>
<accession>A0A6L6J510</accession>